<sequence>MDYSVNPWWVYVIAVVVVFGTVIGLPLWGIVASSRRARRQSVVIENGVVSVTDAAFGGARAIPVDRIGTVVYLPPREQGIVVAPVTSLPLAMSDTPQGEDYRRTQARALGNGANMFTNGGIIILDTRGRMIGHIAYEVGSHAPLWTVWKQIPAQSRVEAPLNRTGTGYSRAAFKRAFPKALRFGELWGGGRWLWTIIGFVFIGIPVAAFIVVFVMAFVSAWNETNG</sequence>
<keyword evidence="4" id="KW-1185">Reference proteome</keyword>
<feature type="domain" description="CN hydrolase" evidence="2">
    <location>
        <begin position="1"/>
        <end position="87"/>
    </location>
</feature>
<feature type="transmembrane region" description="Helical" evidence="1">
    <location>
        <begin position="192"/>
        <end position="221"/>
    </location>
</feature>
<organism evidence="3 4">
    <name type="scientific">Humibacter ginsenosidimutans</name>
    <dbReference type="NCBI Taxonomy" id="2599293"/>
    <lineage>
        <taxon>Bacteria</taxon>
        <taxon>Bacillati</taxon>
        <taxon>Actinomycetota</taxon>
        <taxon>Actinomycetes</taxon>
        <taxon>Micrococcales</taxon>
        <taxon>Microbacteriaceae</taxon>
        <taxon>Humibacter</taxon>
    </lineage>
</organism>
<evidence type="ECO:0000259" key="2">
    <source>
        <dbReference type="PROSITE" id="PS50263"/>
    </source>
</evidence>
<evidence type="ECO:0000256" key="1">
    <source>
        <dbReference type="SAM" id="Phobius"/>
    </source>
</evidence>
<dbReference type="KEGG" id="huw:FPZ11_09780"/>
<keyword evidence="1" id="KW-1133">Transmembrane helix</keyword>
<dbReference type="RefSeq" id="WP_146320453.1">
    <property type="nucleotide sequence ID" value="NZ_CP042305.1"/>
</dbReference>
<dbReference type="InterPro" id="IPR003010">
    <property type="entry name" value="C-N_Hydrolase"/>
</dbReference>
<proteinExistence type="predicted"/>
<evidence type="ECO:0000313" key="3">
    <source>
        <dbReference type="EMBL" id="QDZ15018.1"/>
    </source>
</evidence>
<keyword evidence="1" id="KW-0812">Transmembrane</keyword>
<evidence type="ECO:0000313" key="4">
    <source>
        <dbReference type="Proteomes" id="UP000320216"/>
    </source>
</evidence>
<dbReference type="Proteomes" id="UP000320216">
    <property type="component" value="Chromosome"/>
</dbReference>
<keyword evidence="1" id="KW-0472">Membrane</keyword>
<dbReference type="AlphaFoldDB" id="A0A5B8M2J4"/>
<accession>A0A5B8M2J4</accession>
<name>A0A5B8M2J4_9MICO</name>
<protein>
    <recommendedName>
        <fullName evidence="2">CN hydrolase domain-containing protein</fullName>
    </recommendedName>
</protein>
<reference evidence="3 4" key="1">
    <citation type="submission" date="2019-07" db="EMBL/GenBank/DDBJ databases">
        <title>Full genome sequence of Humibacter sp. WJ7-1.</title>
        <authorList>
            <person name="Im W.-T."/>
        </authorList>
    </citation>
    <scope>NUCLEOTIDE SEQUENCE [LARGE SCALE GENOMIC DNA]</scope>
    <source>
        <strain evidence="3 4">WJ7-1</strain>
    </source>
</reference>
<dbReference type="PROSITE" id="PS50263">
    <property type="entry name" value="CN_HYDROLASE"/>
    <property type="match status" value="1"/>
</dbReference>
<gene>
    <name evidence="3" type="ORF">FPZ11_09780</name>
</gene>
<dbReference type="EMBL" id="CP042305">
    <property type="protein sequence ID" value="QDZ15018.1"/>
    <property type="molecule type" value="Genomic_DNA"/>
</dbReference>
<feature type="transmembrane region" description="Helical" evidence="1">
    <location>
        <begin position="6"/>
        <end position="31"/>
    </location>
</feature>